<evidence type="ECO:0000313" key="1">
    <source>
        <dbReference type="EMBL" id="KUK44427.1"/>
    </source>
</evidence>
<accession>A0A117LFK1</accession>
<dbReference type="Pfam" id="PF03266">
    <property type="entry name" value="NTPase_1"/>
    <property type="match status" value="1"/>
</dbReference>
<dbReference type="AlphaFoldDB" id="A0A117LFK1"/>
<dbReference type="InterPro" id="IPR027417">
    <property type="entry name" value="P-loop_NTPase"/>
</dbReference>
<proteinExistence type="predicted"/>
<dbReference type="Proteomes" id="UP000053961">
    <property type="component" value="Unassembled WGS sequence"/>
</dbReference>
<dbReference type="PATRIC" id="fig|301375.6.peg.434"/>
<dbReference type="Proteomes" id="UP000057043">
    <property type="component" value="Unassembled WGS sequence"/>
</dbReference>
<comment type="caution">
    <text evidence="1">The sequence shown here is derived from an EMBL/GenBank/DDBJ whole genome shotgun (WGS) entry which is preliminary data.</text>
</comment>
<dbReference type="Gene3D" id="3.40.50.300">
    <property type="entry name" value="P-loop containing nucleotide triphosphate hydrolases"/>
    <property type="match status" value="1"/>
</dbReference>
<reference evidence="3 4" key="2">
    <citation type="journal article" date="2015" name="MBio">
        <title>Genome-Resolved Metagenomic Analysis Reveals Roles for Candidate Phyla and Other Microbial Community Members in Biogeochemical Transformations in Oil Reservoirs.</title>
        <authorList>
            <person name="Hu P."/>
            <person name="Tom L."/>
            <person name="Singh A."/>
            <person name="Thomas B.C."/>
            <person name="Baker B.J."/>
            <person name="Piceno Y.M."/>
            <person name="Andersen G.L."/>
            <person name="Banfield J.F."/>
        </authorList>
    </citation>
    <scope>NUCLEOTIDE SEQUENCE [LARGE SCALE GENOMIC DNA]</scope>
    <source>
        <strain evidence="1">57_489</strain>
    </source>
</reference>
<reference evidence="2" key="1">
    <citation type="journal article" date="2015" name="MBio">
        <title>Genome-resolved metagenomic analysis reveals roles for candidate phyla and other microbial community members in biogeochemical transformations in oil reservoirs.</title>
        <authorList>
            <person name="Hu P."/>
            <person name="Tom L."/>
            <person name="Singh A."/>
            <person name="Thomas B.C."/>
            <person name="Baker B.J."/>
            <person name="Piceno Y.M."/>
            <person name="Andersen G.L."/>
            <person name="Banfield J.F."/>
        </authorList>
    </citation>
    <scope>NUCLEOTIDE SEQUENCE [LARGE SCALE GENOMIC DNA]</scope>
    <source>
        <strain evidence="2">56_747</strain>
    </source>
</reference>
<organism evidence="1 4">
    <name type="scientific">Methanothrix harundinacea</name>
    <dbReference type="NCBI Taxonomy" id="301375"/>
    <lineage>
        <taxon>Archaea</taxon>
        <taxon>Methanobacteriati</taxon>
        <taxon>Methanobacteriota</taxon>
        <taxon>Stenosarchaea group</taxon>
        <taxon>Methanomicrobia</taxon>
        <taxon>Methanotrichales</taxon>
        <taxon>Methanotrichaceae</taxon>
        <taxon>Methanothrix</taxon>
    </lineage>
</organism>
<evidence type="ECO:0000313" key="3">
    <source>
        <dbReference type="Proteomes" id="UP000053961"/>
    </source>
</evidence>
<dbReference type="GO" id="GO:0017111">
    <property type="term" value="F:ribonucleoside triphosphate phosphatase activity"/>
    <property type="evidence" value="ECO:0007669"/>
    <property type="project" value="InterPro"/>
</dbReference>
<evidence type="ECO:0000313" key="4">
    <source>
        <dbReference type="Proteomes" id="UP000057043"/>
    </source>
</evidence>
<sequence length="67" mass="7667">MELFSGRFAKAAELALESDEPMLVVVHAKSRDPLVKRIREEFALYTITENNRDDLVDEIVSDFALQI</sequence>
<evidence type="ECO:0000313" key="2">
    <source>
        <dbReference type="EMBL" id="KUK96085.1"/>
    </source>
</evidence>
<gene>
    <name evidence="1" type="ORF">XD72_1172</name>
    <name evidence="2" type="ORF">XE07_1357</name>
</gene>
<name>A0A117LFK1_9EURY</name>
<dbReference type="EMBL" id="LGHB01000020">
    <property type="protein sequence ID" value="KUK96085.1"/>
    <property type="molecule type" value="Genomic_DNA"/>
</dbReference>
<dbReference type="EMBL" id="LGFT01000025">
    <property type="protein sequence ID" value="KUK44427.1"/>
    <property type="molecule type" value="Genomic_DNA"/>
</dbReference>
<dbReference type="InterPro" id="IPR004948">
    <property type="entry name" value="Nuc-triphosphatase_THEP1"/>
</dbReference>
<protein>
    <submittedName>
        <fullName evidence="1">Uncharacterized protein</fullName>
    </submittedName>
</protein>